<feature type="transmembrane region" description="Helical" evidence="7">
    <location>
        <begin position="228"/>
        <end position="249"/>
    </location>
</feature>
<evidence type="ECO:0008006" key="12">
    <source>
        <dbReference type="Google" id="ProtNLM"/>
    </source>
</evidence>
<feature type="transmembrane region" description="Helical" evidence="7">
    <location>
        <begin position="399"/>
        <end position="416"/>
    </location>
</feature>
<feature type="domain" description="Threonine/Serine exporter ThrE" evidence="9">
    <location>
        <begin position="354"/>
        <end position="484"/>
    </location>
</feature>
<dbReference type="Pfam" id="PF06738">
    <property type="entry name" value="ThrE"/>
    <property type="match status" value="1"/>
</dbReference>
<feature type="transmembrane region" description="Helical" evidence="7">
    <location>
        <begin position="423"/>
        <end position="447"/>
    </location>
</feature>
<accession>A0A0C3DP46</accession>
<evidence type="ECO:0000256" key="6">
    <source>
        <dbReference type="SAM" id="MobiDB-lite"/>
    </source>
</evidence>
<feature type="transmembrane region" description="Helical" evidence="7">
    <location>
        <begin position="255"/>
        <end position="276"/>
    </location>
</feature>
<dbReference type="EMBL" id="KN822092">
    <property type="protein sequence ID" value="KIM57989.1"/>
    <property type="molecule type" value="Genomic_DNA"/>
</dbReference>
<protein>
    <recommendedName>
        <fullName evidence="12">Threonine/serine exporter-like N-terminal domain-containing protein</fullName>
    </recommendedName>
</protein>
<feature type="transmembrane region" description="Helical" evidence="7">
    <location>
        <begin position="288"/>
        <end position="309"/>
    </location>
</feature>
<feature type="compositionally biased region" description="Basic residues" evidence="6">
    <location>
        <begin position="38"/>
        <end position="54"/>
    </location>
</feature>
<dbReference type="AlphaFoldDB" id="A0A0C3DP46"/>
<evidence type="ECO:0000313" key="10">
    <source>
        <dbReference type="EMBL" id="KIM57989.1"/>
    </source>
</evidence>
<dbReference type="PANTHER" id="PTHR31082:SF4">
    <property type="entry name" value="PHEROMONE-REGULATED MEMBRANE PROTEIN 10"/>
    <property type="match status" value="1"/>
</dbReference>
<evidence type="ECO:0000256" key="2">
    <source>
        <dbReference type="ARBA" id="ARBA00022692"/>
    </source>
</evidence>
<evidence type="ECO:0000259" key="8">
    <source>
        <dbReference type="Pfam" id="PF06738"/>
    </source>
</evidence>
<dbReference type="STRING" id="1036808.A0A0C3DP46"/>
<feature type="domain" description="Threonine/serine exporter-like N-terminal" evidence="8">
    <location>
        <begin position="72"/>
        <end position="311"/>
    </location>
</feature>
<feature type="region of interest" description="Disordered" evidence="6">
    <location>
        <begin position="24"/>
        <end position="54"/>
    </location>
</feature>
<comment type="similarity">
    <text evidence="5">Belongs to the ThrE exporter (TC 2.A.79) family.</text>
</comment>
<feature type="transmembrane region" description="Helical" evidence="7">
    <location>
        <begin position="372"/>
        <end position="393"/>
    </location>
</feature>
<keyword evidence="3 7" id="KW-1133">Transmembrane helix</keyword>
<proteinExistence type="inferred from homology"/>
<feature type="transmembrane region" description="Helical" evidence="7">
    <location>
        <begin position="205"/>
        <end position="221"/>
    </location>
</feature>
<dbReference type="Pfam" id="PF12821">
    <property type="entry name" value="ThrE_2"/>
    <property type="match status" value="1"/>
</dbReference>
<dbReference type="InterPro" id="IPR051361">
    <property type="entry name" value="ThrE/Ser_Exporter"/>
</dbReference>
<reference evidence="10 11" key="1">
    <citation type="submission" date="2014-04" db="EMBL/GenBank/DDBJ databases">
        <authorList>
            <consortium name="DOE Joint Genome Institute"/>
            <person name="Kuo A."/>
            <person name="Kohler A."/>
            <person name="Nagy L.G."/>
            <person name="Floudas D."/>
            <person name="Copeland A."/>
            <person name="Barry K.W."/>
            <person name="Cichocki N."/>
            <person name="Veneault-Fourrey C."/>
            <person name="LaButti K."/>
            <person name="Lindquist E.A."/>
            <person name="Lipzen A."/>
            <person name="Lundell T."/>
            <person name="Morin E."/>
            <person name="Murat C."/>
            <person name="Sun H."/>
            <person name="Tunlid A."/>
            <person name="Henrissat B."/>
            <person name="Grigoriev I.V."/>
            <person name="Hibbett D.S."/>
            <person name="Martin F."/>
            <person name="Nordberg H.P."/>
            <person name="Cantor M.N."/>
            <person name="Hua S.X."/>
        </authorList>
    </citation>
    <scope>NUCLEOTIDE SEQUENCE [LARGE SCALE GENOMIC DNA]</scope>
    <source>
        <strain evidence="10 11">Foug A</strain>
    </source>
</reference>
<dbReference type="InterPro" id="IPR024528">
    <property type="entry name" value="ThrE_2"/>
</dbReference>
<evidence type="ECO:0000256" key="7">
    <source>
        <dbReference type="SAM" id="Phobius"/>
    </source>
</evidence>
<dbReference type="Proteomes" id="UP000053989">
    <property type="component" value="Unassembled WGS sequence"/>
</dbReference>
<dbReference type="HOGENOM" id="CLU_007078_4_1_1"/>
<dbReference type="FunCoup" id="A0A0C3DP46">
    <property type="interactions" value="4"/>
</dbReference>
<feature type="transmembrane region" description="Helical" evidence="7">
    <location>
        <begin position="179"/>
        <end position="199"/>
    </location>
</feature>
<gene>
    <name evidence="10" type="ORF">SCLCIDRAFT_129135</name>
</gene>
<evidence type="ECO:0000256" key="3">
    <source>
        <dbReference type="ARBA" id="ARBA00022989"/>
    </source>
</evidence>
<keyword evidence="11" id="KW-1185">Reference proteome</keyword>
<evidence type="ECO:0000256" key="5">
    <source>
        <dbReference type="ARBA" id="ARBA00034125"/>
    </source>
</evidence>
<comment type="subcellular location">
    <subcellularLocation>
        <location evidence="1">Membrane</location>
        <topology evidence="1">Multi-pass membrane protein</topology>
    </subcellularLocation>
</comment>
<evidence type="ECO:0000256" key="4">
    <source>
        <dbReference type="ARBA" id="ARBA00023136"/>
    </source>
</evidence>
<reference evidence="11" key="2">
    <citation type="submission" date="2015-01" db="EMBL/GenBank/DDBJ databases">
        <title>Evolutionary Origins and Diversification of the Mycorrhizal Mutualists.</title>
        <authorList>
            <consortium name="DOE Joint Genome Institute"/>
            <consortium name="Mycorrhizal Genomics Consortium"/>
            <person name="Kohler A."/>
            <person name="Kuo A."/>
            <person name="Nagy L.G."/>
            <person name="Floudas D."/>
            <person name="Copeland A."/>
            <person name="Barry K.W."/>
            <person name="Cichocki N."/>
            <person name="Veneault-Fourrey C."/>
            <person name="LaButti K."/>
            <person name="Lindquist E.A."/>
            <person name="Lipzen A."/>
            <person name="Lundell T."/>
            <person name="Morin E."/>
            <person name="Murat C."/>
            <person name="Riley R."/>
            <person name="Ohm R."/>
            <person name="Sun H."/>
            <person name="Tunlid A."/>
            <person name="Henrissat B."/>
            <person name="Grigoriev I.V."/>
            <person name="Hibbett D.S."/>
            <person name="Martin F."/>
        </authorList>
    </citation>
    <scope>NUCLEOTIDE SEQUENCE [LARGE SCALE GENOMIC DNA]</scope>
    <source>
        <strain evidence="11">Foug A</strain>
    </source>
</reference>
<sequence length="502" mass="55022">MVGGVDGAGDEDYFVERWAEYETRKRKEKEKEKLIEKQHKKQERKERKERRKRKKTEAWITRHVAAILQRQEFILKLARAMMMFGGPSHRLVAQIQSTGRVLDIELSCMYLPDMMLVSFEDSATGTSNVKFIRQGSALDLEKLGEAYALYWNVIHDTMSVSQASAALDVLMRKKPLYNFIQLILIGGMCSASICSVSFSGSFIDSLASAPLGALLVAVQLLSPRNELYGNVFEITIATLISFVSAALASTDKFCYSAVASSSVVLILPGFIVLCGSLELSSRSLVAGAVRLCFAVMYSLFLGFGLAIGAEVYSKLIGKGIIGPTDYTCVASHDPAGPWWQQTPSLWWAFLTVPMFSLFLSIRLMAPWWKRELLLLIAISCVGWVTNHFVGLKFPNQNDISAAVGAFAVGFISNLYGRFFNGNAFIVMITGILFQVPSGLGNGGLLNFVSDQTSGSSSSYISGFRTGLQLISVAIGLTVGLGISLVMVHPVQSRRRASGLFSL</sequence>
<evidence type="ECO:0000259" key="9">
    <source>
        <dbReference type="Pfam" id="PF12821"/>
    </source>
</evidence>
<feature type="transmembrane region" description="Helical" evidence="7">
    <location>
        <begin position="467"/>
        <end position="487"/>
    </location>
</feature>
<feature type="compositionally biased region" description="Basic and acidic residues" evidence="6">
    <location>
        <begin position="24"/>
        <end position="37"/>
    </location>
</feature>
<keyword evidence="2 7" id="KW-0812">Transmembrane</keyword>
<name>A0A0C3DP46_9AGAM</name>
<dbReference type="GO" id="GO:0022857">
    <property type="term" value="F:transmembrane transporter activity"/>
    <property type="evidence" value="ECO:0007669"/>
    <property type="project" value="InterPro"/>
</dbReference>
<dbReference type="InterPro" id="IPR010619">
    <property type="entry name" value="ThrE-like_N"/>
</dbReference>
<feature type="transmembrane region" description="Helical" evidence="7">
    <location>
        <begin position="345"/>
        <end position="365"/>
    </location>
</feature>
<dbReference type="OrthoDB" id="413008at2759"/>
<evidence type="ECO:0000313" key="11">
    <source>
        <dbReference type="Proteomes" id="UP000053989"/>
    </source>
</evidence>
<evidence type="ECO:0000256" key="1">
    <source>
        <dbReference type="ARBA" id="ARBA00004141"/>
    </source>
</evidence>
<dbReference type="GO" id="GO:0016020">
    <property type="term" value="C:membrane"/>
    <property type="evidence" value="ECO:0007669"/>
    <property type="project" value="UniProtKB-SubCell"/>
</dbReference>
<organism evidence="10 11">
    <name type="scientific">Scleroderma citrinum Foug A</name>
    <dbReference type="NCBI Taxonomy" id="1036808"/>
    <lineage>
        <taxon>Eukaryota</taxon>
        <taxon>Fungi</taxon>
        <taxon>Dikarya</taxon>
        <taxon>Basidiomycota</taxon>
        <taxon>Agaricomycotina</taxon>
        <taxon>Agaricomycetes</taxon>
        <taxon>Agaricomycetidae</taxon>
        <taxon>Boletales</taxon>
        <taxon>Sclerodermatineae</taxon>
        <taxon>Sclerodermataceae</taxon>
        <taxon>Scleroderma</taxon>
    </lineage>
</organism>
<dbReference type="InParanoid" id="A0A0C3DP46"/>
<dbReference type="PANTHER" id="PTHR31082">
    <property type="entry name" value="PHEROMONE-REGULATED MEMBRANE PROTEIN 10"/>
    <property type="match status" value="1"/>
</dbReference>
<keyword evidence="4 7" id="KW-0472">Membrane</keyword>